<dbReference type="Pfam" id="PF02291">
    <property type="entry name" value="TFIID-31kDa"/>
    <property type="match status" value="1"/>
</dbReference>
<dbReference type="InterPro" id="IPR003162">
    <property type="entry name" value="TFIID-31"/>
</dbReference>
<proteinExistence type="inferred from homology"/>
<sequence length="174" mass="19419">MSQGNERQEQPPSGHHSEDVIRSKALLADLGVEEYDPKVLDLLNDIAYQTATELLNTARSVSTHCGKSSIEVTDVRIASEFLGYNRADGPTRDQITQIAKHTNEQPLPQIRHSNGLKLPNDRFCLLQNNVRWRMDNPPPAKPAAHLGAGDMPTQFRPEQVNAMLKRKAPADDFD</sequence>
<dbReference type="PANTHER" id="PTHR48068">
    <property type="entry name" value="TAF9 RNA POLYMERASE II, TATA BOX-BINDING PROTEIN (TBP)-ASSOCIATED FACTOR"/>
    <property type="match status" value="1"/>
</dbReference>
<protein>
    <recommendedName>
        <fullName evidence="9">Transcription initiation factor TFIID subunit 9</fullName>
    </recommendedName>
</protein>
<organism evidence="7 8">
    <name type="scientific">Mesorhabditis spiculigera</name>
    <dbReference type="NCBI Taxonomy" id="96644"/>
    <lineage>
        <taxon>Eukaryota</taxon>
        <taxon>Metazoa</taxon>
        <taxon>Ecdysozoa</taxon>
        <taxon>Nematoda</taxon>
        <taxon>Chromadorea</taxon>
        <taxon>Rhabditida</taxon>
        <taxon>Rhabditina</taxon>
        <taxon>Rhabditomorpha</taxon>
        <taxon>Rhabditoidea</taxon>
        <taxon>Rhabditidae</taxon>
        <taxon>Mesorhabditinae</taxon>
        <taxon>Mesorhabditis</taxon>
    </lineage>
</organism>
<dbReference type="GO" id="GO:0003713">
    <property type="term" value="F:transcription coactivator activity"/>
    <property type="evidence" value="ECO:0007669"/>
    <property type="project" value="TreeGrafter"/>
</dbReference>
<evidence type="ECO:0000256" key="2">
    <source>
        <dbReference type="ARBA" id="ARBA00007646"/>
    </source>
</evidence>
<comment type="caution">
    <text evidence="7">The sequence shown here is derived from an EMBL/GenBank/DDBJ whole genome shotgun (WGS) entry which is preliminary data.</text>
</comment>
<dbReference type="InterPro" id="IPR051431">
    <property type="entry name" value="TFIID_subunit_9"/>
</dbReference>
<evidence type="ECO:0000256" key="6">
    <source>
        <dbReference type="SAM" id="MobiDB-lite"/>
    </source>
</evidence>
<reference evidence="7" key="1">
    <citation type="submission" date="2023-06" db="EMBL/GenBank/DDBJ databases">
        <authorList>
            <person name="Delattre M."/>
        </authorList>
    </citation>
    <scope>NUCLEOTIDE SEQUENCE</scope>
    <source>
        <strain evidence="7">AF72</strain>
    </source>
</reference>
<comment type="similarity">
    <text evidence="2">Belongs to the TAF9 family.</text>
</comment>
<dbReference type="GO" id="GO:0016251">
    <property type="term" value="F:RNA polymerase II general transcription initiation factor activity"/>
    <property type="evidence" value="ECO:0007669"/>
    <property type="project" value="TreeGrafter"/>
</dbReference>
<keyword evidence="4" id="KW-0804">Transcription</keyword>
<name>A0AA36DI21_9BILA</name>
<dbReference type="GO" id="GO:0051123">
    <property type="term" value="P:RNA polymerase II preinitiation complex assembly"/>
    <property type="evidence" value="ECO:0007669"/>
    <property type="project" value="TreeGrafter"/>
</dbReference>
<evidence type="ECO:0000313" key="7">
    <source>
        <dbReference type="EMBL" id="CAJ0586931.1"/>
    </source>
</evidence>
<dbReference type="AlphaFoldDB" id="A0AA36DI21"/>
<feature type="non-terminal residue" evidence="7">
    <location>
        <position position="1"/>
    </location>
</feature>
<evidence type="ECO:0000313" key="8">
    <source>
        <dbReference type="Proteomes" id="UP001177023"/>
    </source>
</evidence>
<dbReference type="PANTHER" id="PTHR48068:SF4">
    <property type="entry name" value="TATA-BOX BINDING PROTEIN ASSOCIATED FACTOR 9"/>
    <property type="match status" value="1"/>
</dbReference>
<evidence type="ECO:0000256" key="1">
    <source>
        <dbReference type="ARBA" id="ARBA00004123"/>
    </source>
</evidence>
<evidence type="ECO:0000256" key="3">
    <source>
        <dbReference type="ARBA" id="ARBA00023015"/>
    </source>
</evidence>
<dbReference type="GO" id="GO:0046982">
    <property type="term" value="F:protein heterodimerization activity"/>
    <property type="evidence" value="ECO:0007669"/>
    <property type="project" value="InterPro"/>
</dbReference>
<dbReference type="CDD" id="cd07979">
    <property type="entry name" value="HFD_TAF9"/>
    <property type="match status" value="1"/>
</dbReference>
<dbReference type="InterPro" id="IPR009072">
    <property type="entry name" value="Histone-fold"/>
</dbReference>
<feature type="region of interest" description="Disordered" evidence="6">
    <location>
        <begin position="1"/>
        <end position="20"/>
    </location>
</feature>
<keyword evidence="8" id="KW-1185">Reference proteome</keyword>
<gene>
    <name evidence="7" type="ORF">MSPICULIGERA_LOCUS24912</name>
</gene>
<dbReference type="Proteomes" id="UP001177023">
    <property type="component" value="Unassembled WGS sequence"/>
</dbReference>
<keyword evidence="5" id="KW-0539">Nucleus</keyword>
<keyword evidence="3" id="KW-0805">Transcription regulation</keyword>
<dbReference type="Gene3D" id="1.10.20.10">
    <property type="entry name" value="Histone, subunit A"/>
    <property type="match status" value="1"/>
</dbReference>
<comment type="subcellular location">
    <subcellularLocation>
        <location evidence="1">Nucleus</location>
    </subcellularLocation>
</comment>
<dbReference type="GO" id="GO:0000124">
    <property type="term" value="C:SAGA complex"/>
    <property type="evidence" value="ECO:0007669"/>
    <property type="project" value="TreeGrafter"/>
</dbReference>
<dbReference type="EMBL" id="CATQJA010002709">
    <property type="protein sequence ID" value="CAJ0586931.1"/>
    <property type="molecule type" value="Genomic_DNA"/>
</dbReference>
<evidence type="ECO:0008006" key="9">
    <source>
        <dbReference type="Google" id="ProtNLM"/>
    </source>
</evidence>
<feature type="region of interest" description="Disordered" evidence="6">
    <location>
        <begin position="141"/>
        <end position="174"/>
    </location>
</feature>
<accession>A0AA36DI21</accession>
<dbReference type="GO" id="GO:0005669">
    <property type="term" value="C:transcription factor TFIID complex"/>
    <property type="evidence" value="ECO:0007669"/>
    <property type="project" value="TreeGrafter"/>
</dbReference>
<evidence type="ECO:0000256" key="4">
    <source>
        <dbReference type="ARBA" id="ARBA00023163"/>
    </source>
</evidence>
<dbReference type="SUPFAM" id="SSF47113">
    <property type="entry name" value="Histone-fold"/>
    <property type="match status" value="1"/>
</dbReference>
<evidence type="ECO:0000256" key="5">
    <source>
        <dbReference type="ARBA" id="ARBA00023242"/>
    </source>
</evidence>